<dbReference type="SUPFAM" id="SSF88713">
    <property type="entry name" value="Glycoside hydrolase/deacetylase"/>
    <property type="match status" value="1"/>
</dbReference>
<evidence type="ECO:0000313" key="5">
    <source>
        <dbReference type="Proteomes" id="UP000007073"/>
    </source>
</evidence>
<proteinExistence type="predicted"/>
<dbReference type="EMBL" id="CP000148">
    <property type="protein sequence ID" value="ABB32242.2"/>
    <property type="molecule type" value="Genomic_DNA"/>
</dbReference>
<dbReference type="HOGENOM" id="CLU_030024_1_1_7"/>
<dbReference type="PANTHER" id="PTHR34216:SF3">
    <property type="entry name" value="POLY-BETA-1,6-N-ACETYL-D-GLUCOSAMINE N-DEACETYLASE"/>
    <property type="match status" value="1"/>
</dbReference>
<dbReference type="KEGG" id="gme:Gmet_2013"/>
<protein>
    <submittedName>
        <fullName evidence="4">Polysaccharide deacetylase domain protein</fullName>
    </submittedName>
</protein>
<dbReference type="Pfam" id="PF01522">
    <property type="entry name" value="Polysacc_deac_1"/>
    <property type="match status" value="2"/>
</dbReference>
<evidence type="ECO:0000313" key="4">
    <source>
        <dbReference type="EMBL" id="ABB32242.2"/>
    </source>
</evidence>
<dbReference type="InterPro" id="IPR002509">
    <property type="entry name" value="NODB_dom"/>
</dbReference>
<dbReference type="GO" id="GO:0016810">
    <property type="term" value="F:hydrolase activity, acting on carbon-nitrogen (but not peptide) bonds"/>
    <property type="evidence" value="ECO:0007669"/>
    <property type="project" value="InterPro"/>
</dbReference>
<dbReference type="Proteomes" id="UP000007073">
    <property type="component" value="Chromosome"/>
</dbReference>
<accession>Q39U32</accession>
<dbReference type="STRING" id="269799.Gmet_2013"/>
<gene>
    <name evidence="4" type="ordered locus">Gmet_2013</name>
</gene>
<sequence length="323" mass="36606">MVVSWLRKEHPCIILLYHRIVDDQTVYLDKGPVVHHHIRDFEREIAWLKKRFRVLSMDEVVDTIRGGKYFAKPSVAITFDDGYLDNYTLAYPVLKSHGVPAMIYLATGLIGTNARTWPDQIEAALLASTKQTLSLPGLLPDCGAPIKSIEEKRSCCIQLSRVLKGMPDAERKIRLVNIFRELDVTLASLENSNKRTMLNWDEVKEMSANKISFGSHSHTHPILSRVPLHEAQDDIRYSKQVLEVQLGGKVRHFAYPNGRKEDFSEDLRSYCKKIGFDTVATVVFGTVDAGADPFSLKRIGVVSPVWNMAGELTRKFIRRAGDR</sequence>
<dbReference type="eggNOG" id="COG0726">
    <property type="taxonomic scope" value="Bacteria"/>
</dbReference>
<evidence type="ECO:0000256" key="2">
    <source>
        <dbReference type="ARBA" id="ARBA00022729"/>
    </source>
</evidence>
<dbReference type="InterPro" id="IPR011330">
    <property type="entry name" value="Glyco_hydro/deAcase_b/a-brl"/>
</dbReference>
<evidence type="ECO:0000256" key="1">
    <source>
        <dbReference type="ARBA" id="ARBA00004613"/>
    </source>
</evidence>
<evidence type="ECO:0000259" key="3">
    <source>
        <dbReference type="PROSITE" id="PS51677"/>
    </source>
</evidence>
<dbReference type="InterPro" id="IPR051398">
    <property type="entry name" value="Polysacch_Deacetylase"/>
</dbReference>
<dbReference type="Gene3D" id="3.20.20.370">
    <property type="entry name" value="Glycoside hydrolase/deacetylase"/>
    <property type="match status" value="1"/>
</dbReference>
<feature type="domain" description="NodB homology" evidence="3">
    <location>
        <begin position="73"/>
        <end position="323"/>
    </location>
</feature>
<reference evidence="4 5" key="2">
    <citation type="journal article" date="2009" name="BMC Microbiol.">
        <title>The genome sequence of Geobacter metallireducens: features of metabolism, physiology and regulation common and dissimilar to Geobacter sulfurreducens.</title>
        <authorList>
            <person name="Aklujkar M."/>
            <person name="Krushkal J."/>
            <person name="DiBartolo G."/>
            <person name="Lapidus A."/>
            <person name="Land M.L."/>
            <person name="Lovley D.R."/>
        </authorList>
    </citation>
    <scope>NUCLEOTIDE SEQUENCE [LARGE SCALE GENOMIC DNA]</scope>
    <source>
        <strain evidence="5">ATCC 53774 / DSM 7210 / GS-15</strain>
    </source>
</reference>
<reference evidence="4 5" key="1">
    <citation type="submission" date="2005-10" db="EMBL/GenBank/DDBJ databases">
        <title>Complete sequence of Geobacter metallireducens GS-15.</title>
        <authorList>
            <consortium name="US DOE Joint Genome Institute"/>
            <person name="Copeland A."/>
            <person name="Lucas S."/>
            <person name="Lapidus A."/>
            <person name="Barry K."/>
            <person name="Detter J.C."/>
            <person name="Glavina T."/>
            <person name="Hammon N."/>
            <person name="Israni S."/>
            <person name="Pitluck S."/>
            <person name="Di Bartolo G."/>
            <person name="Chain P."/>
            <person name="Schmutz J."/>
            <person name="Larimer F."/>
            <person name="Land M."/>
            <person name="Kyrpides N."/>
            <person name="Ivanova N."/>
            <person name="Richardson P."/>
        </authorList>
    </citation>
    <scope>NUCLEOTIDE SEQUENCE [LARGE SCALE GENOMIC DNA]</scope>
    <source>
        <strain evidence="5">ATCC 53774 / DSM 7210 / GS-15</strain>
    </source>
</reference>
<keyword evidence="2" id="KW-0732">Signal</keyword>
<dbReference type="GO" id="GO:0005576">
    <property type="term" value="C:extracellular region"/>
    <property type="evidence" value="ECO:0007669"/>
    <property type="project" value="UniProtKB-SubCell"/>
</dbReference>
<dbReference type="CDD" id="cd10918">
    <property type="entry name" value="CE4_NodB_like_5s_6s"/>
    <property type="match status" value="1"/>
</dbReference>
<dbReference type="AlphaFoldDB" id="Q39U32"/>
<dbReference type="GO" id="GO:0005975">
    <property type="term" value="P:carbohydrate metabolic process"/>
    <property type="evidence" value="ECO:0007669"/>
    <property type="project" value="InterPro"/>
</dbReference>
<name>Q39U32_GEOMG</name>
<dbReference type="PROSITE" id="PS51677">
    <property type="entry name" value="NODB"/>
    <property type="match status" value="1"/>
</dbReference>
<dbReference type="PANTHER" id="PTHR34216">
    <property type="match status" value="1"/>
</dbReference>
<comment type="subcellular location">
    <subcellularLocation>
        <location evidence="1">Secreted</location>
    </subcellularLocation>
</comment>
<keyword evidence="5" id="KW-1185">Reference proteome</keyword>
<organism evidence="4 5">
    <name type="scientific">Geobacter metallireducens (strain ATCC 53774 / DSM 7210 / GS-15)</name>
    <dbReference type="NCBI Taxonomy" id="269799"/>
    <lineage>
        <taxon>Bacteria</taxon>
        <taxon>Pseudomonadati</taxon>
        <taxon>Thermodesulfobacteriota</taxon>
        <taxon>Desulfuromonadia</taxon>
        <taxon>Geobacterales</taxon>
        <taxon>Geobacteraceae</taxon>
        <taxon>Geobacter</taxon>
    </lineage>
</organism>